<dbReference type="RefSeq" id="WP_045054315.1">
    <property type="nucleotide sequence ID" value="NZ_CAWMDP010000040.1"/>
</dbReference>
<keyword evidence="5" id="KW-0800">Toxin</keyword>
<name>A0A0D8ZUS6_9CYAN</name>
<dbReference type="PANTHER" id="PTHR38826">
    <property type="entry name" value="RIBONUCLEASE VAPC13"/>
    <property type="match status" value="1"/>
</dbReference>
<reference evidence="7 8" key="1">
    <citation type="submission" date="2015-02" db="EMBL/GenBank/DDBJ databases">
        <title>Draft genome of a novel marine cyanobacterium (Chroococcales) isolated from South Atlantic Ocean.</title>
        <authorList>
            <person name="Rigonato J."/>
            <person name="Alvarenga D.O."/>
            <person name="Branco L.H."/>
            <person name="Varani A.M."/>
            <person name="Brandini F.P."/>
            <person name="Fiore M.F."/>
        </authorList>
    </citation>
    <scope>NUCLEOTIDE SEQUENCE [LARGE SCALE GENOMIC DNA]</scope>
    <source>
        <strain evidence="7 8">CENA595</strain>
    </source>
</reference>
<dbReference type="InterPro" id="IPR002716">
    <property type="entry name" value="PIN_dom"/>
</dbReference>
<feature type="binding site" evidence="5">
    <location>
        <position position="108"/>
    </location>
    <ligand>
        <name>Mg(2+)</name>
        <dbReference type="ChEBI" id="CHEBI:18420"/>
    </ligand>
</feature>
<feature type="binding site" evidence="5">
    <location>
        <position position="15"/>
    </location>
    <ligand>
        <name>Mg(2+)</name>
        <dbReference type="ChEBI" id="CHEBI:18420"/>
    </ligand>
</feature>
<keyword evidence="3 5" id="KW-0479">Metal-binding</keyword>
<dbReference type="SUPFAM" id="SSF88723">
    <property type="entry name" value="PIN domain-like"/>
    <property type="match status" value="1"/>
</dbReference>
<keyword evidence="2 5" id="KW-0540">Nuclease</keyword>
<evidence type="ECO:0000313" key="8">
    <source>
        <dbReference type="Proteomes" id="UP000032452"/>
    </source>
</evidence>
<protein>
    <recommendedName>
        <fullName evidence="5">Ribonuclease VapC</fullName>
        <shortName evidence="5">RNase VapC</shortName>
        <ecNumber evidence="5">3.1.-.-</ecNumber>
    </recommendedName>
    <alternativeName>
        <fullName evidence="5">Toxin VapC</fullName>
    </alternativeName>
</protein>
<dbReference type="PANTHER" id="PTHR38826:SF5">
    <property type="entry name" value="RIBONUCLEASE VAPC13"/>
    <property type="match status" value="1"/>
</dbReference>
<dbReference type="GO" id="GO:0090729">
    <property type="term" value="F:toxin activity"/>
    <property type="evidence" value="ECO:0007669"/>
    <property type="project" value="UniProtKB-KW"/>
</dbReference>
<organism evidence="7 8">
    <name type="scientific">Aliterella atlantica CENA595</name>
    <dbReference type="NCBI Taxonomy" id="1618023"/>
    <lineage>
        <taxon>Bacteria</taxon>
        <taxon>Bacillati</taxon>
        <taxon>Cyanobacteriota</taxon>
        <taxon>Cyanophyceae</taxon>
        <taxon>Chroococcidiopsidales</taxon>
        <taxon>Aliterellaceae</taxon>
        <taxon>Aliterella</taxon>
    </lineage>
</organism>
<dbReference type="EC" id="3.1.-.-" evidence="5"/>
<dbReference type="InterPro" id="IPR052106">
    <property type="entry name" value="PINc/VapC_TA"/>
</dbReference>
<dbReference type="InterPro" id="IPR022907">
    <property type="entry name" value="VapC_family"/>
</dbReference>
<dbReference type="AlphaFoldDB" id="A0A0D8ZUS6"/>
<keyword evidence="4 5" id="KW-0378">Hydrolase</keyword>
<evidence type="ECO:0000256" key="3">
    <source>
        <dbReference type="ARBA" id="ARBA00022723"/>
    </source>
</evidence>
<dbReference type="STRING" id="1618023.UH38_08995"/>
<dbReference type="HAMAP" id="MF_00265">
    <property type="entry name" value="VapC_Nob1"/>
    <property type="match status" value="1"/>
</dbReference>
<dbReference type="InterPro" id="IPR029060">
    <property type="entry name" value="PIN-like_dom_sf"/>
</dbReference>
<dbReference type="PATRIC" id="fig|1618023.3.peg.3538"/>
<dbReference type="Proteomes" id="UP000032452">
    <property type="component" value="Unassembled WGS sequence"/>
</dbReference>
<comment type="cofactor">
    <cofactor evidence="5">
        <name>Mg(2+)</name>
        <dbReference type="ChEBI" id="CHEBI:18420"/>
    </cofactor>
</comment>
<feature type="domain" description="PIN" evidence="6">
    <location>
        <begin position="12"/>
        <end position="135"/>
    </location>
</feature>
<evidence type="ECO:0000259" key="6">
    <source>
        <dbReference type="Pfam" id="PF01850"/>
    </source>
</evidence>
<proteinExistence type="inferred from homology"/>
<comment type="similarity">
    <text evidence="5">Belongs to the PINc/VapC protein family.</text>
</comment>
<comment type="function">
    <text evidence="5">Toxic component of a toxin-antitoxin (TA) system. An RNase.</text>
</comment>
<evidence type="ECO:0000256" key="5">
    <source>
        <dbReference type="HAMAP-Rule" id="MF_00265"/>
    </source>
</evidence>
<dbReference type="EMBL" id="JYON01000007">
    <property type="protein sequence ID" value="KJH72189.1"/>
    <property type="molecule type" value="Genomic_DNA"/>
</dbReference>
<accession>A0A0D8ZUS6</accession>
<evidence type="ECO:0000256" key="1">
    <source>
        <dbReference type="ARBA" id="ARBA00022649"/>
    </source>
</evidence>
<dbReference type="OrthoDB" id="574461at2"/>
<sequence length="147" mass="16055">MGQLVMASSSIIYIDTSIFIYTVEGNPDYYSLLQPLWSKFQLGEIEIISSELILMETLVVPLRNANNALIADYEQLLLSSDMRLISISQSVLSQAATLRATTNLKTPDAIHAATALSVNCTQFITNDKAFRNVSGLPVVVLSEVLAS</sequence>
<evidence type="ECO:0000256" key="2">
    <source>
        <dbReference type="ARBA" id="ARBA00022722"/>
    </source>
</evidence>
<comment type="caution">
    <text evidence="7">The sequence shown here is derived from an EMBL/GenBank/DDBJ whole genome shotgun (WGS) entry which is preliminary data.</text>
</comment>
<dbReference type="GO" id="GO:0000287">
    <property type="term" value="F:magnesium ion binding"/>
    <property type="evidence" value="ECO:0007669"/>
    <property type="project" value="UniProtKB-UniRule"/>
</dbReference>
<dbReference type="GO" id="GO:0016787">
    <property type="term" value="F:hydrolase activity"/>
    <property type="evidence" value="ECO:0007669"/>
    <property type="project" value="UniProtKB-KW"/>
</dbReference>
<keyword evidence="1 5" id="KW-1277">Toxin-antitoxin system</keyword>
<dbReference type="Gene3D" id="3.40.50.1010">
    <property type="entry name" value="5'-nuclease"/>
    <property type="match status" value="1"/>
</dbReference>
<gene>
    <name evidence="5" type="primary">vapC</name>
    <name evidence="7" type="ORF">UH38_08995</name>
</gene>
<keyword evidence="5" id="KW-0460">Magnesium</keyword>
<dbReference type="Pfam" id="PF01850">
    <property type="entry name" value="PIN"/>
    <property type="match status" value="1"/>
</dbReference>
<evidence type="ECO:0000256" key="4">
    <source>
        <dbReference type="ARBA" id="ARBA00022801"/>
    </source>
</evidence>
<evidence type="ECO:0000313" key="7">
    <source>
        <dbReference type="EMBL" id="KJH72189.1"/>
    </source>
</evidence>
<dbReference type="GO" id="GO:0004540">
    <property type="term" value="F:RNA nuclease activity"/>
    <property type="evidence" value="ECO:0007669"/>
    <property type="project" value="InterPro"/>
</dbReference>
<keyword evidence="8" id="KW-1185">Reference proteome</keyword>